<dbReference type="Proteomes" id="UP000054805">
    <property type="component" value="Unassembled WGS sequence"/>
</dbReference>
<organism evidence="2 5">
    <name type="scientific">Trichinella pseudospiralis</name>
    <name type="common">Parasitic roundworm</name>
    <dbReference type="NCBI Taxonomy" id="6337"/>
    <lineage>
        <taxon>Eukaryota</taxon>
        <taxon>Metazoa</taxon>
        <taxon>Ecdysozoa</taxon>
        <taxon>Nematoda</taxon>
        <taxon>Enoplea</taxon>
        <taxon>Dorylaimia</taxon>
        <taxon>Trichinellida</taxon>
        <taxon>Trichinellidae</taxon>
        <taxon>Trichinella</taxon>
    </lineage>
</organism>
<name>A0A0V1IEZ6_TRIPS</name>
<evidence type="ECO:0000313" key="3">
    <source>
        <dbReference type="EMBL" id="KRZ38402.1"/>
    </source>
</evidence>
<feature type="non-terminal residue" evidence="2">
    <location>
        <position position="1"/>
    </location>
</feature>
<dbReference type="EMBL" id="JYDV01000046">
    <property type="protein sequence ID" value="KRZ38402.1"/>
    <property type="molecule type" value="Genomic_DNA"/>
</dbReference>
<dbReference type="Proteomes" id="UP000054826">
    <property type="component" value="Unassembled WGS sequence"/>
</dbReference>
<sequence>LSSLAQTSGSDNDDFHFSNVRLFSIHGWQFFHCPSPYSKRSTNNKAHKYPSFALDKTSRGSTRRARRTDLVPQHVHKRTWRQCCSLSIANCAQAWSTLRQNRNSSQEHACSEVQLCYAGYPRKTSLHRFRTPVQSRTKMHWSHVNRRQSLPTTLWIFPQTSNNLHKLDATTCTAYPDA</sequence>
<accession>A0A0V1IEZ6</accession>
<dbReference type="EMBL" id="JYDR01000033">
    <property type="protein sequence ID" value="KRY73496.1"/>
    <property type="molecule type" value="Genomic_DNA"/>
</dbReference>
<evidence type="ECO:0000313" key="5">
    <source>
        <dbReference type="Proteomes" id="UP000054805"/>
    </source>
</evidence>
<dbReference type="Proteomes" id="UP000054632">
    <property type="component" value="Unassembled WGS sequence"/>
</dbReference>
<reference evidence="4 5" key="1">
    <citation type="submission" date="2015-01" db="EMBL/GenBank/DDBJ databases">
        <title>Evolution of Trichinella species and genotypes.</title>
        <authorList>
            <person name="Korhonen P.K."/>
            <person name="Edoardo P."/>
            <person name="Giuseppe L.R."/>
            <person name="Gasser R.B."/>
        </authorList>
    </citation>
    <scope>NUCLEOTIDE SEQUENCE [LARGE SCALE GENOMIC DNA]</scope>
    <source>
        <strain evidence="1">ISS13</strain>
        <strain evidence="3">ISS176</strain>
        <strain evidence="2">ISS588</strain>
    </source>
</reference>
<proteinExistence type="predicted"/>
<evidence type="ECO:0000313" key="4">
    <source>
        <dbReference type="Proteomes" id="UP000054632"/>
    </source>
</evidence>
<keyword evidence="5" id="KW-1185">Reference proteome</keyword>
<evidence type="ECO:0000313" key="2">
    <source>
        <dbReference type="EMBL" id="KRZ20741.1"/>
    </source>
</evidence>
<gene>
    <name evidence="1" type="ORF">T4A_2842</name>
    <name evidence="2" type="ORF">T4B_3429</name>
    <name evidence="3" type="ORF">T4C_5215</name>
</gene>
<dbReference type="AlphaFoldDB" id="A0A0V1IEZ6"/>
<evidence type="ECO:0000313" key="1">
    <source>
        <dbReference type="EMBL" id="KRY73496.1"/>
    </source>
</evidence>
<protein>
    <submittedName>
        <fullName evidence="2">Uncharacterized protein</fullName>
    </submittedName>
</protein>
<dbReference type="EMBL" id="JYDS01000230">
    <property type="protein sequence ID" value="KRZ20741.1"/>
    <property type="molecule type" value="Genomic_DNA"/>
</dbReference>
<comment type="caution">
    <text evidence="2">The sequence shown here is derived from an EMBL/GenBank/DDBJ whole genome shotgun (WGS) entry which is preliminary data.</text>
</comment>